<evidence type="ECO:0000259" key="5">
    <source>
        <dbReference type="SMART" id="SM00543"/>
    </source>
</evidence>
<dbReference type="PANTHER" id="PTHR12839">
    <property type="entry name" value="NONSENSE-MEDIATED MRNA DECAY PROTEIN 2 UP-FRAMESHIFT SUPPRESSOR 2"/>
    <property type="match status" value="1"/>
</dbReference>
<dbReference type="InterPro" id="IPR016024">
    <property type="entry name" value="ARM-type_fold"/>
</dbReference>
<feature type="compositionally biased region" description="Acidic residues" evidence="4">
    <location>
        <begin position="405"/>
        <end position="425"/>
    </location>
</feature>
<reference evidence="7" key="1">
    <citation type="submission" date="2022-11" db="UniProtKB">
        <authorList>
            <consortium name="WormBaseParasite"/>
        </authorList>
    </citation>
    <scope>IDENTIFICATION</scope>
</reference>
<dbReference type="GO" id="GO:0035145">
    <property type="term" value="C:exon-exon junction complex"/>
    <property type="evidence" value="ECO:0007669"/>
    <property type="project" value="TreeGrafter"/>
</dbReference>
<feature type="domain" description="MIF4G" evidence="5">
    <location>
        <begin position="658"/>
        <end position="894"/>
    </location>
</feature>
<comment type="subcellular location">
    <subcellularLocation>
        <location evidence="1">Cytoplasm</location>
    </subcellularLocation>
</comment>
<dbReference type="SUPFAM" id="SSF48371">
    <property type="entry name" value="ARM repeat"/>
    <property type="match status" value="3"/>
</dbReference>
<evidence type="ECO:0000256" key="2">
    <source>
        <dbReference type="ARBA" id="ARBA00022490"/>
    </source>
</evidence>
<feature type="domain" description="MIF4G" evidence="5">
    <location>
        <begin position="456"/>
        <end position="644"/>
    </location>
</feature>
<feature type="region of interest" description="Disordered" evidence="4">
    <location>
        <begin position="957"/>
        <end position="977"/>
    </location>
</feature>
<dbReference type="GO" id="GO:0003723">
    <property type="term" value="F:RNA binding"/>
    <property type="evidence" value="ECO:0007669"/>
    <property type="project" value="InterPro"/>
</dbReference>
<dbReference type="Pfam" id="PF02854">
    <property type="entry name" value="MIF4G"/>
    <property type="match status" value="2"/>
</dbReference>
<keyword evidence="6" id="KW-1185">Reference proteome</keyword>
<accession>A0A915PXC6</accession>
<evidence type="ECO:0000313" key="6">
    <source>
        <dbReference type="Proteomes" id="UP000887581"/>
    </source>
</evidence>
<dbReference type="WBParaSite" id="sdigi.contig33.g2351.t1">
    <property type="protein sequence ID" value="sdigi.contig33.g2351.t1"/>
    <property type="gene ID" value="sdigi.contig33.g2351"/>
</dbReference>
<keyword evidence="3" id="KW-0175">Coiled coil</keyword>
<dbReference type="PANTHER" id="PTHR12839:SF7">
    <property type="entry name" value="REGULATOR OF NONSENSE TRANSCRIPTS 2"/>
    <property type="match status" value="1"/>
</dbReference>
<keyword evidence="2" id="KW-0963">Cytoplasm</keyword>
<feature type="coiled-coil region" evidence="3">
    <location>
        <begin position="15"/>
        <end position="53"/>
    </location>
</feature>
<dbReference type="GO" id="GO:0000184">
    <property type="term" value="P:nuclear-transcribed mRNA catabolic process, nonsense-mediated decay"/>
    <property type="evidence" value="ECO:0007669"/>
    <property type="project" value="InterPro"/>
</dbReference>
<organism evidence="6 7">
    <name type="scientific">Setaria digitata</name>
    <dbReference type="NCBI Taxonomy" id="48799"/>
    <lineage>
        <taxon>Eukaryota</taxon>
        <taxon>Metazoa</taxon>
        <taxon>Ecdysozoa</taxon>
        <taxon>Nematoda</taxon>
        <taxon>Chromadorea</taxon>
        <taxon>Rhabditida</taxon>
        <taxon>Spirurina</taxon>
        <taxon>Spiruromorpha</taxon>
        <taxon>Filarioidea</taxon>
        <taxon>Setariidae</taxon>
        <taxon>Setaria</taxon>
    </lineage>
</organism>
<dbReference type="InterPro" id="IPR007193">
    <property type="entry name" value="Upf2/Nmd2_C"/>
</dbReference>
<dbReference type="Proteomes" id="UP000887581">
    <property type="component" value="Unplaced"/>
</dbReference>
<feature type="region of interest" description="Disordered" evidence="4">
    <location>
        <begin position="405"/>
        <end position="429"/>
    </location>
</feature>
<dbReference type="Gene3D" id="1.25.40.180">
    <property type="match status" value="3"/>
</dbReference>
<dbReference type="Pfam" id="PF04050">
    <property type="entry name" value="Upf2"/>
    <property type="match status" value="1"/>
</dbReference>
<evidence type="ECO:0000313" key="7">
    <source>
        <dbReference type="WBParaSite" id="sdigi.contig33.g2351.t1"/>
    </source>
</evidence>
<evidence type="ECO:0000256" key="3">
    <source>
        <dbReference type="SAM" id="Coils"/>
    </source>
</evidence>
<name>A0A915PXC6_9BILA</name>
<proteinExistence type="predicted"/>
<sequence length="1184" mass="134996">MGLFCDAVLGFAAKLRCLQDRIQMAEERLRAYMEEVENRVKCQLADRKKLEDAIPLSEEQLRKMDSTLKRTTAFMKKLKNIGCVQLPSILQDMDKINLSKFVEEMAMTVAEAKIKQSEVQAVVTVCVHLSCYYAEFSSLLLLEFRKLLPLKRSDKIQNPSKLRVDIRLLGELCLHGVFGKEGVQLLGSTVSFLTLTDKAEHVNIPILLPFCKALNADLLGLHPFSMKQAASDANIELLETSVISIDHKKVFAQLLLDYRLSLVDHIKQDLLEMNHLLLSIKRQTRTRGDASAEDRSHLEETRARYEKILMSGTQLSEYLGVEMEAMKEEQSEDEEEEVSALALSRALQEGSITIWPDEDTRQFYETRMELRQLVPAILFQESEQRTLDLVEGKIEDVDVSGLDVIPEETEEEGDDHSESVDDEETKMDLSEVDPSVAVNRIEPPKISGQDLKLMMNAFMEQLPWLINRDLIDKAALDFVTNLNTKNNRKKLCQMMLEQYRNRLDLLPFYGRLVATLEPVMPDLALELSHALLQQFRTAVQNKTKQRVDFKIRCARFISELVKFGIIPKGEGLSCLRMVLFDFRGHNIDMCCAMVDAMGQFLYRSTDSHGKMKILLGVMMKKRDRISDPRHQMLIDNAFYTCIPPSVEEKPRSASDPFQDFIRYLISNLSRYRMEITVRCLRKLDWSNPVHANYTIECLGNPSLPRYNNVPYLASLVAALSSCHDWIGEFRSVKAFFAIIQLSYEELVFQFDTPLSIRVLDATLEDIRIALELNSPSLNQSTLLSVIFLGQLYNYSVCDSPVIFKTLYQLITFGAFDPLLDDWNNLTRISLVCELLLVCGEYFNAGSAKKKLDCFLAYFYRYLLAKEEAFKAHDIVFPKNIRFRVEEMSDYVQKSIEIPGSFDEAQKVVDGIQQRYRKVEFTVCVLWELFGIWSVCLDAGFDYLIRGSGKMVEAAREGEVAQQTEEEDMDEEEEEPRKTTCAAEIGVDDDISSRLVSSIENEAQVISARRFNYNLCEEIVVSIYDENEHVNVHTNRVLLPEDELFVRQLEQIIAETMQSRTSAVSVPVSEIAVPTSARQKFHRSIAFETDTRSAKTDDVSDPRTETRMAILTRGKGNKTVLKAIAMDAPSFLTETWNAQREKERKEFTAHKHITLSLLQWIGFNDTAASGGSGGNNVGLRTGATF</sequence>
<feature type="compositionally biased region" description="Acidic residues" evidence="4">
    <location>
        <begin position="963"/>
        <end position="973"/>
    </location>
</feature>
<dbReference type="SMART" id="SM00543">
    <property type="entry name" value="MIF4G"/>
    <property type="match status" value="3"/>
</dbReference>
<dbReference type="InterPro" id="IPR039762">
    <property type="entry name" value="Nmd2/UPF2"/>
</dbReference>
<evidence type="ECO:0000256" key="4">
    <source>
        <dbReference type="SAM" id="MobiDB-lite"/>
    </source>
</evidence>
<protein>
    <submittedName>
        <fullName evidence="7">MIF4G domain-containing protein</fullName>
    </submittedName>
</protein>
<dbReference type="InterPro" id="IPR003890">
    <property type="entry name" value="MIF4G-like_typ-3"/>
</dbReference>
<dbReference type="AlphaFoldDB" id="A0A915PXC6"/>
<feature type="domain" description="MIF4G" evidence="5">
    <location>
        <begin position="68"/>
        <end position="270"/>
    </location>
</feature>
<evidence type="ECO:0000256" key="1">
    <source>
        <dbReference type="ARBA" id="ARBA00004496"/>
    </source>
</evidence>
<dbReference type="GO" id="GO:0005737">
    <property type="term" value="C:cytoplasm"/>
    <property type="evidence" value="ECO:0007669"/>
    <property type="project" value="UniProtKB-SubCell"/>
</dbReference>